<evidence type="ECO:0000313" key="1">
    <source>
        <dbReference type="EMBL" id="PHV70459.1"/>
    </source>
</evidence>
<dbReference type="Proteomes" id="UP000224460">
    <property type="component" value="Unassembled WGS sequence"/>
</dbReference>
<gene>
    <name evidence="1" type="ORF">CS063_10240</name>
</gene>
<evidence type="ECO:0000313" key="2">
    <source>
        <dbReference type="Proteomes" id="UP000224460"/>
    </source>
</evidence>
<protein>
    <submittedName>
        <fullName evidence="1">Uncharacterized protein</fullName>
    </submittedName>
</protein>
<reference evidence="1" key="1">
    <citation type="submission" date="2017-10" db="EMBL/GenBank/DDBJ databases">
        <title>Genome sequence of cellulolytic Lachnospiraceae bacterium XHS1971 isolated from hotspring sediment.</title>
        <authorList>
            <person name="Vasudevan G."/>
            <person name="Joshi A.J."/>
            <person name="Hivarkar S."/>
            <person name="Lanjekar V.B."/>
            <person name="Dhakephalkar P.K."/>
            <person name="Dagar S."/>
        </authorList>
    </citation>
    <scope>NUCLEOTIDE SEQUENCE</scope>
    <source>
        <strain evidence="1">XHS1971</strain>
    </source>
</reference>
<name>A0AC61DB17_9FIRM</name>
<dbReference type="EMBL" id="PEDL01000010">
    <property type="protein sequence ID" value="PHV70459.1"/>
    <property type="molecule type" value="Genomic_DNA"/>
</dbReference>
<keyword evidence="2" id="KW-1185">Reference proteome</keyword>
<proteinExistence type="predicted"/>
<organism evidence="1 2">
    <name type="scientific">Sporanaerobium hydrogeniformans</name>
    <dbReference type="NCBI Taxonomy" id="3072179"/>
    <lineage>
        <taxon>Bacteria</taxon>
        <taxon>Bacillati</taxon>
        <taxon>Bacillota</taxon>
        <taxon>Clostridia</taxon>
        <taxon>Lachnospirales</taxon>
        <taxon>Lachnospiraceae</taxon>
        <taxon>Sporanaerobium</taxon>
    </lineage>
</organism>
<sequence length="212" mass="23841">MKKKNFLIGIAMIGVAFFGTGYAYWNDSLTVNTTVQTGKLKMVAVVSKQKESRDKNEKCITSEVIEGYSGFCYRLDKKLIPGSGYEFEATFINQGTIPAVLEEIMITPSTDADTESYEALYGSEMVFVLQDEKGELIRQLEIEGEMPLMTLTTQINKKLQEEEAFRIEVGQSILLKGKVMLSPKLTSKNGKNKCEGKEASFDIKLMYKQHNQ</sequence>
<accession>A0AC61DB17</accession>
<comment type="caution">
    <text evidence="1">The sequence shown here is derived from an EMBL/GenBank/DDBJ whole genome shotgun (WGS) entry which is preliminary data.</text>
</comment>